<gene>
    <name evidence="3" type="ORF">PPENT_87.1.T1050090</name>
</gene>
<reference evidence="3" key="1">
    <citation type="submission" date="2021-01" db="EMBL/GenBank/DDBJ databases">
        <authorList>
            <consortium name="Genoscope - CEA"/>
            <person name="William W."/>
        </authorList>
    </citation>
    <scope>NUCLEOTIDE SEQUENCE</scope>
</reference>
<evidence type="ECO:0000256" key="1">
    <source>
        <dbReference type="SAM" id="Coils"/>
    </source>
</evidence>
<dbReference type="InterPro" id="IPR004170">
    <property type="entry name" value="WWE_dom"/>
</dbReference>
<accession>A0A8S1WWT0</accession>
<dbReference type="EMBL" id="CAJJDO010000105">
    <property type="protein sequence ID" value="CAD8193882.1"/>
    <property type="molecule type" value="Genomic_DNA"/>
</dbReference>
<evidence type="ECO:0000313" key="4">
    <source>
        <dbReference type="Proteomes" id="UP000689195"/>
    </source>
</evidence>
<dbReference type="AlphaFoldDB" id="A0A8S1WWT0"/>
<name>A0A8S1WWT0_9CILI</name>
<feature type="coiled-coil region" evidence="1">
    <location>
        <begin position="944"/>
        <end position="971"/>
    </location>
</feature>
<feature type="coiled-coil region" evidence="1">
    <location>
        <begin position="444"/>
        <end position="474"/>
    </location>
</feature>
<organism evidence="3 4">
    <name type="scientific">Paramecium pentaurelia</name>
    <dbReference type="NCBI Taxonomy" id="43138"/>
    <lineage>
        <taxon>Eukaryota</taxon>
        <taxon>Sar</taxon>
        <taxon>Alveolata</taxon>
        <taxon>Ciliophora</taxon>
        <taxon>Intramacronucleata</taxon>
        <taxon>Oligohymenophorea</taxon>
        <taxon>Peniculida</taxon>
        <taxon>Parameciidae</taxon>
        <taxon>Paramecium</taxon>
    </lineage>
</organism>
<sequence length="1202" mass="143329">MNSIIKLKINLDQNDQKQNILEILEKLQGEIFLEYDGQKQNALIQNQNFIIDQNDIFNLDDQNQLQQDPQWHKQHFNEAIGISKKIKFIAIHNLMKNHFYQQTQLSQIKIYPDFNLSEYRTNQQLKGNQQNLLNQINQQIQSSIVYSVYCKYEIEKSSKIGFLWKSLDKLAKILETNQEYLLIGEIKEPHKEVQCLKKLIFILNFNQNMQQQYLDPLILQKQVLLNSFINDNFNIHTLVISIKKPKCTRIELKEIAKEFVKQNQNINIKVGYNRFDISSFLKLIYLEIEQYDDYLNVDQQFQQEIQDRASKILRLNIQDKLNFENYVCKLPLITNSNIKFKHCKQGIKLNNSIQQIKQFRAQVNINLKQLKTSSLYLKIDQKISFYLEQLGIKQKKQILTKLFMDFTQQQYILSINDIKIQHIEVLVYFNRVLNNDIIALETILNETLSQLQIINLQMNELNQLELTIDQFQQKYCALVHVENNKLTCILHTKQLNQMLSLLDSKKQQSLLSYKPKSKLYAQQIYQDYKNKIIEQSLEIYSIKLSSNNEIIYLECPTKNMAVLEIFAKYEKVLDKLLLEIPIGISKMESKYLYSNCQKEIQKASEEQIFELLFNFNEYQTPTDSGEIKQYQKKQQTTENQFIKFLTKEVNFDTNFICEIFMKCNNKHNLDQKVIYQKEDIVHPNIIALKDYFLYYQKQKVPFKQIGVMYEDIKDVFPKLLQLFMSKDQTKFQQLTIFIDNKKLKPLYEQELINTLMTSMRETYQDFQWQWSDGRQFNDYDDAMINEQIEIAYQAYKLDNKNNELILKFPYSQQPGTHTIDINKGTLLDHANGLVKMIKQKDGLYYIGNEQADDILNQYINERIQMKKYQFTVFFKKYLIFFKTKDEIYQINLDTKYKRKLRREIRTDKYFQFIHDFLKQKQNVETSQDTPNGDNQIYCRARVFINQVQDIEQSKQNQIEKIKNTIQKILEKHITIFDIILPATNDQIYFSFLNYLNNNTLQIEGEFNQNQSIQIKSFEKYQQLILEVLEFLQQIPQNWNPSSYQSIYYFDVIQPDLEEIKQAFPFLDIKNIQLAQNYDLWAKYQSTKSKLTNQNEVLLLFGNKNDCAQEEIGRVSLSLSFDHHTGPYIKCGTTVAYVKDNYCESQKGEKQLIVVQVLLGQVQDLKQQFLISDYSENNYKEGDYYYIKRNRIYPKFIITLNEQ</sequence>
<keyword evidence="1" id="KW-0175">Coiled coil</keyword>
<protein>
    <recommendedName>
        <fullName evidence="2">WWE domain-containing protein</fullName>
    </recommendedName>
</protein>
<dbReference type="Proteomes" id="UP000689195">
    <property type="component" value="Unassembled WGS sequence"/>
</dbReference>
<keyword evidence="4" id="KW-1185">Reference proteome</keyword>
<comment type="caution">
    <text evidence="3">The sequence shown here is derived from an EMBL/GenBank/DDBJ whole genome shotgun (WGS) entry which is preliminary data.</text>
</comment>
<dbReference type="PROSITE" id="PS50918">
    <property type="entry name" value="WWE"/>
    <property type="match status" value="1"/>
</dbReference>
<evidence type="ECO:0000259" key="2">
    <source>
        <dbReference type="PROSITE" id="PS50918"/>
    </source>
</evidence>
<evidence type="ECO:0000313" key="3">
    <source>
        <dbReference type="EMBL" id="CAD8193882.1"/>
    </source>
</evidence>
<dbReference type="OrthoDB" id="302133at2759"/>
<feature type="domain" description="WWE" evidence="2">
    <location>
        <begin position="754"/>
        <end position="839"/>
    </location>
</feature>
<proteinExistence type="predicted"/>